<dbReference type="CDD" id="cd00051">
    <property type="entry name" value="EFh"/>
    <property type="match status" value="1"/>
</dbReference>
<accession>A0A132ALU4</accession>
<evidence type="ECO:0000313" key="4">
    <source>
        <dbReference type="Proteomes" id="UP000616769"/>
    </source>
</evidence>
<dbReference type="GO" id="GO:0005509">
    <property type="term" value="F:calcium ion binding"/>
    <property type="evidence" value="ECO:0007669"/>
    <property type="project" value="InterPro"/>
</dbReference>
<gene>
    <name evidence="3" type="ORF">QR98_0105250</name>
</gene>
<feature type="domain" description="EF-hand" evidence="2">
    <location>
        <begin position="81"/>
        <end position="116"/>
    </location>
</feature>
<organism evidence="3 4">
    <name type="scientific">Sarcoptes scabiei</name>
    <name type="common">Itch mite</name>
    <name type="synonym">Acarus scabiei</name>
    <dbReference type="NCBI Taxonomy" id="52283"/>
    <lineage>
        <taxon>Eukaryota</taxon>
        <taxon>Metazoa</taxon>
        <taxon>Ecdysozoa</taxon>
        <taxon>Arthropoda</taxon>
        <taxon>Chelicerata</taxon>
        <taxon>Arachnida</taxon>
        <taxon>Acari</taxon>
        <taxon>Acariformes</taxon>
        <taxon>Sarcoptiformes</taxon>
        <taxon>Astigmata</taxon>
        <taxon>Psoroptidia</taxon>
        <taxon>Sarcoptoidea</taxon>
        <taxon>Sarcoptidae</taxon>
        <taxon>Sarcoptinae</taxon>
        <taxon>Sarcoptes</taxon>
    </lineage>
</organism>
<name>A0A132ALU4_SARSC</name>
<reference evidence="3 4" key="1">
    <citation type="journal article" date="2015" name="Parasit. Vectors">
        <title>Draft genome of the scabies mite.</title>
        <authorList>
            <person name="Rider S.D.Jr."/>
            <person name="Morgan M.S."/>
            <person name="Arlian L.G."/>
        </authorList>
    </citation>
    <scope>NUCLEOTIDE SEQUENCE [LARGE SCALE GENOMIC DNA]</scope>
    <source>
        <strain evidence="3">Arlian Lab</strain>
    </source>
</reference>
<dbReference type="InterPro" id="IPR050403">
    <property type="entry name" value="Myosin_RLC"/>
</dbReference>
<dbReference type="GO" id="GO:0043226">
    <property type="term" value="C:organelle"/>
    <property type="evidence" value="ECO:0007669"/>
    <property type="project" value="UniProtKB-ARBA"/>
</dbReference>
<proteinExistence type="predicted"/>
<dbReference type="Gene3D" id="1.10.238.10">
    <property type="entry name" value="EF-hand"/>
    <property type="match status" value="2"/>
</dbReference>
<comment type="caution">
    <text evidence="3">The sequence shown here is derived from an EMBL/GenBank/DDBJ whole genome shotgun (WGS) entry which is preliminary data.</text>
</comment>
<dbReference type="PANTHER" id="PTHR23049">
    <property type="entry name" value="MYOSIN REGULATORY LIGHT CHAIN 2"/>
    <property type="match status" value="1"/>
</dbReference>
<keyword evidence="1" id="KW-0677">Repeat</keyword>
<dbReference type="VEuPathDB" id="VectorBase:SSCA007398"/>
<dbReference type="Proteomes" id="UP000616769">
    <property type="component" value="Unassembled WGS sequence"/>
</dbReference>
<dbReference type="OrthoDB" id="435273at2759"/>
<evidence type="ECO:0000313" key="3">
    <source>
        <dbReference type="EMBL" id="KPM11946.1"/>
    </source>
</evidence>
<feature type="domain" description="EF-hand" evidence="2">
    <location>
        <begin position="58"/>
        <end position="79"/>
    </location>
</feature>
<dbReference type="PROSITE" id="PS50222">
    <property type="entry name" value="EF_HAND_2"/>
    <property type="match status" value="2"/>
</dbReference>
<dbReference type="InterPro" id="IPR002048">
    <property type="entry name" value="EF_hand_dom"/>
</dbReference>
<evidence type="ECO:0000256" key="1">
    <source>
        <dbReference type="ARBA" id="ARBA00022737"/>
    </source>
</evidence>
<protein>
    <recommendedName>
        <fullName evidence="2">EF-hand domain-containing protein</fullName>
    </recommendedName>
</protein>
<sequence length="152" mass="17467">KLEQALYFKEQDIDEFRDCFYLTTKSNGGFITSMAELKTIMRSLGTSPTEPELNQYFKNKDGKITFADLLDIMHTHSVKEKIPQEILDGFLAMDSNRSGNIPMKDFKHLLCNFGEKLTEKEFQKLAKEANLHGVQFKYGDFLKIITAPAPDY</sequence>
<dbReference type="AlphaFoldDB" id="A0A132ALU4"/>
<dbReference type="EMBL" id="JXLN01018388">
    <property type="protein sequence ID" value="KPM11946.1"/>
    <property type="molecule type" value="Genomic_DNA"/>
</dbReference>
<dbReference type="InterPro" id="IPR011992">
    <property type="entry name" value="EF-hand-dom_pair"/>
</dbReference>
<dbReference type="SUPFAM" id="SSF47473">
    <property type="entry name" value="EF-hand"/>
    <property type="match status" value="1"/>
</dbReference>
<dbReference type="FunFam" id="1.10.238.10:FF:000178">
    <property type="entry name" value="Calmodulin-2 A"/>
    <property type="match status" value="1"/>
</dbReference>
<evidence type="ECO:0000259" key="2">
    <source>
        <dbReference type="PROSITE" id="PS50222"/>
    </source>
</evidence>
<feature type="non-terminal residue" evidence="3">
    <location>
        <position position="1"/>
    </location>
</feature>